<name>A0AAW1P185_9CHLO</name>
<dbReference type="Proteomes" id="UP001465755">
    <property type="component" value="Unassembled WGS sequence"/>
</dbReference>
<accession>A0AAW1P185</accession>
<organism evidence="2 3">
    <name type="scientific">Symbiochloris irregularis</name>
    <dbReference type="NCBI Taxonomy" id="706552"/>
    <lineage>
        <taxon>Eukaryota</taxon>
        <taxon>Viridiplantae</taxon>
        <taxon>Chlorophyta</taxon>
        <taxon>core chlorophytes</taxon>
        <taxon>Trebouxiophyceae</taxon>
        <taxon>Trebouxiales</taxon>
        <taxon>Trebouxiaceae</taxon>
        <taxon>Symbiochloris</taxon>
    </lineage>
</organism>
<evidence type="ECO:0000256" key="1">
    <source>
        <dbReference type="SAM" id="SignalP"/>
    </source>
</evidence>
<gene>
    <name evidence="2" type="ORF">WJX73_009484</name>
</gene>
<keyword evidence="1" id="KW-0732">Signal</keyword>
<proteinExistence type="predicted"/>
<feature type="chain" id="PRO_5043609690" evidence="1">
    <location>
        <begin position="22"/>
        <end position="220"/>
    </location>
</feature>
<dbReference type="AlphaFoldDB" id="A0AAW1P185"/>
<evidence type="ECO:0000313" key="2">
    <source>
        <dbReference type="EMBL" id="KAK9803132.1"/>
    </source>
</evidence>
<feature type="signal peptide" evidence="1">
    <location>
        <begin position="1"/>
        <end position="21"/>
    </location>
</feature>
<keyword evidence="3" id="KW-1185">Reference proteome</keyword>
<sequence>MHWAGKSSLTLILLVFLPVRAEIVPEHEATTGRVVRTAAELQQAVKNPRVLVISLASDIYINASAWEPGSASLNRSLLIQGLVTNTRPRLDLGGVVNAIGVSSGNITLTLRDVTLSGAMSQNRFIKPPSVPGKLFQDDMNGLTHWPSIVSATGSLINFVNVTAYFYQPHALFRCHDYIHLTTAHCFPADAIYSADASSIHIKHMHVACVLLAASQACNRL</sequence>
<evidence type="ECO:0000313" key="3">
    <source>
        <dbReference type="Proteomes" id="UP001465755"/>
    </source>
</evidence>
<dbReference type="EMBL" id="JALJOQ010000062">
    <property type="protein sequence ID" value="KAK9803132.1"/>
    <property type="molecule type" value="Genomic_DNA"/>
</dbReference>
<protein>
    <submittedName>
        <fullName evidence="2">Uncharacterized protein</fullName>
    </submittedName>
</protein>
<comment type="caution">
    <text evidence="2">The sequence shown here is derived from an EMBL/GenBank/DDBJ whole genome shotgun (WGS) entry which is preliminary data.</text>
</comment>
<reference evidence="2 3" key="1">
    <citation type="journal article" date="2024" name="Nat. Commun.">
        <title>Phylogenomics reveals the evolutionary origins of lichenization in chlorophyte algae.</title>
        <authorList>
            <person name="Puginier C."/>
            <person name="Libourel C."/>
            <person name="Otte J."/>
            <person name="Skaloud P."/>
            <person name="Haon M."/>
            <person name="Grisel S."/>
            <person name="Petersen M."/>
            <person name="Berrin J.G."/>
            <person name="Delaux P.M."/>
            <person name="Dal Grande F."/>
            <person name="Keller J."/>
        </authorList>
    </citation>
    <scope>NUCLEOTIDE SEQUENCE [LARGE SCALE GENOMIC DNA]</scope>
    <source>
        <strain evidence="2 3">SAG 2036</strain>
    </source>
</reference>